<sequence>MKPAKLGPEWVSKRSQISAALKQIECVCVESTTNANGIRRYAICVYERTSKNRIPTNQSQPQASNRNMVARTELSYSEFADLRGRLYNEAQMAHGATRCGFCERIIDEIANSDNKPGTLLRLFASDTKVTEALARSVNVLLDLVNRNEETRLCTGQEQIPQELYDFLFNTESETE</sequence>
<dbReference type="Proteomes" id="UP000019132">
    <property type="component" value="Unassembled WGS sequence"/>
</dbReference>
<dbReference type="EMBL" id="GL376578">
    <property type="status" value="NOT_ANNOTATED_CDS"/>
    <property type="molecule type" value="Genomic_DNA"/>
</dbReference>
<name>K3X9S5_GLOUD</name>
<accession>K3X9S5</accession>
<reference evidence="2" key="2">
    <citation type="submission" date="2010-04" db="EMBL/GenBank/DDBJ databases">
        <authorList>
            <person name="Buell R."/>
            <person name="Hamilton J."/>
            <person name="Hostetler J."/>
        </authorList>
    </citation>
    <scope>NUCLEOTIDE SEQUENCE [LARGE SCALE GENOMIC DNA]</scope>
    <source>
        <strain evidence="2">DAOM:BR144</strain>
    </source>
</reference>
<dbReference type="VEuPathDB" id="FungiDB:PYU1_G013945"/>
<dbReference type="InParanoid" id="K3X9S5"/>
<evidence type="ECO:0000313" key="2">
    <source>
        <dbReference type="Proteomes" id="UP000019132"/>
    </source>
</evidence>
<dbReference type="AlphaFoldDB" id="K3X9S5"/>
<protein>
    <submittedName>
        <fullName evidence="1">Uncharacterized protein</fullName>
    </submittedName>
</protein>
<reference evidence="2" key="1">
    <citation type="journal article" date="2010" name="Genome Biol.">
        <title>Genome sequence of the necrotrophic plant pathogen Pythium ultimum reveals original pathogenicity mechanisms and effector repertoire.</title>
        <authorList>
            <person name="Levesque C.A."/>
            <person name="Brouwer H."/>
            <person name="Cano L."/>
            <person name="Hamilton J.P."/>
            <person name="Holt C."/>
            <person name="Huitema E."/>
            <person name="Raffaele S."/>
            <person name="Robideau G.P."/>
            <person name="Thines M."/>
            <person name="Win J."/>
            <person name="Zerillo M.M."/>
            <person name="Beakes G.W."/>
            <person name="Boore J.L."/>
            <person name="Busam D."/>
            <person name="Dumas B."/>
            <person name="Ferriera S."/>
            <person name="Fuerstenberg S.I."/>
            <person name="Gachon C.M."/>
            <person name="Gaulin E."/>
            <person name="Govers F."/>
            <person name="Grenville-Briggs L."/>
            <person name="Horner N."/>
            <person name="Hostetler J."/>
            <person name="Jiang R.H."/>
            <person name="Johnson J."/>
            <person name="Krajaejun T."/>
            <person name="Lin H."/>
            <person name="Meijer H.J."/>
            <person name="Moore B."/>
            <person name="Morris P."/>
            <person name="Phuntmart V."/>
            <person name="Puiu D."/>
            <person name="Shetty J."/>
            <person name="Stajich J.E."/>
            <person name="Tripathy S."/>
            <person name="Wawra S."/>
            <person name="van West P."/>
            <person name="Whitty B.R."/>
            <person name="Coutinho P.M."/>
            <person name="Henrissat B."/>
            <person name="Martin F."/>
            <person name="Thomas P.D."/>
            <person name="Tyler B.M."/>
            <person name="De Vries R.P."/>
            <person name="Kamoun S."/>
            <person name="Yandell M."/>
            <person name="Tisserat N."/>
            <person name="Buell C.R."/>
        </authorList>
    </citation>
    <scope>NUCLEOTIDE SEQUENCE</scope>
    <source>
        <strain evidence="2">DAOM:BR144</strain>
    </source>
</reference>
<dbReference type="HOGENOM" id="CLU_085932_2_1_1"/>
<reference evidence="1" key="3">
    <citation type="submission" date="2015-02" db="UniProtKB">
        <authorList>
            <consortium name="EnsemblProtists"/>
        </authorList>
    </citation>
    <scope>IDENTIFICATION</scope>
    <source>
        <strain evidence="1">DAOM BR144</strain>
    </source>
</reference>
<organism evidence="1 2">
    <name type="scientific">Globisporangium ultimum (strain ATCC 200006 / CBS 805.95 / DAOM BR144)</name>
    <name type="common">Pythium ultimum</name>
    <dbReference type="NCBI Taxonomy" id="431595"/>
    <lineage>
        <taxon>Eukaryota</taxon>
        <taxon>Sar</taxon>
        <taxon>Stramenopiles</taxon>
        <taxon>Oomycota</taxon>
        <taxon>Peronosporomycetes</taxon>
        <taxon>Pythiales</taxon>
        <taxon>Pythiaceae</taxon>
        <taxon>Globisporangium</taxon>
    </lineage>
</organism>
<keyword evidence="2" id="KW-1185">Reference proteome</keyword>
<evidence type="ECO:0000313" key="1">
    <source>
        <dbReference type="EnsemblProtists" id="PYU1_T013974"/>
    </source>
</evidence>
<proteinExistence type="predicted"/>
<dbReference type="EnsemblProtists" id="PYU1_T013974">
    <property type="protein sequence ID" value="PYU1_T013974"/>
    <property type="gene ID" value="PYU1_G013945"/>
</dbReference>